<reference evidence="4" key="1">
    <citation type="journal article" date="2020" name="Nat. Commun.">
        <title>Genome assembly of wild tea tree DASZ reveals pedigree and selection history of tea varieties.</title>
        <authorList>
            <person name="Zhang W."/>
            <person name="Zhang Y."/>
            <person name="Qiu H."/>
            <person name="Guo Y."/>
            <person name="Wan H."/>
            <person name="Zhang X."/>
            <person name="Scossa F."/>
            <person name="Alseekh S."/>
            <person name="Zhang Q."/>
            <person name="Wang P."/>
            <person name="Xu L."/>
            <person name="Schmidt M.H."/>
            <person name="Jia X."/>
            <person name="Li D."/>
            <person name="Zhu A."/>
            <person name="Guo F."/>
            <person name="Chen W."/>
            <person name="Ni D."/>
            <person name="Usadel B."/>
            <person name="Fernie A.R."/>
            <person name="Wen W."/>
        </authorList>
    </citation>
    <scope>NUCLEOTIDE SEQUENCE [LARGE SCALE GENOMIC DNA]</scope>
    <source>
        <strain evidence="4">cv. G240</strain>
    </source>
</reference>
<accession>A0A7J7H475</accession>
<protein>
    <submittedName>
        <fullName evidence="3">Uncharacterized protein</fullName>
    </submittedName>
</protein>
<sequence length="109" mass="12314">MEDKSLKVTAEVYDDSSSSSSQGTYERGSVSGNMLIIRPTTAPTSQTNPRGLSVVQVLPAWPDVDHPIRERAIGYGRNLFSFFYCVLLDLLYLTNFVQSSKYVFFFLKF</sequence>
<keyword evidence="2" id="KW-0812">Transmembrane</keyword>
<name>A0A7J7H475_CAMSI</name>
<proteinExistence type="predicted"/>
<reference evidence="3 4" key="2">
    <citation type="submission" date="2020-07" db="EMBL/GenBank/DDBJ databases">
        <title>Genome assembly of wild tea tree DASZ reveals pedigree and selection history of tea varieties.</title>
        <authorList>
            <person name="Zhang W."/>
        </authorList>
    </citation>
    <scope>NUCLEOTIDE SEQUENCE [LARGE SCALE GENOMIC DNA]</scope>
    <source>
        <strain evidence="4">cv. G240</strain>
        <tissue evidence="3">Leaf</tissue>
    </source>
</reference>
<keyword evidence="2" id="KW-1133">Transmembrane helix</keyword>
<evidence type="ECO:0000313" key="4">
    <source>
        <dbReference type="Proteomes" id="UP000593564"/>
    </source>
</evidence>
<feature type="transmembrane region" description="Helical" evidence="2">
    <location>
        <begin position="79"/>
        <end position="97"/>
    </location>
</feature>
<organism evidence="3 4">
    <name type="scientific">Camellia sinensis</name>
    <name type="common">Tea plant</name>
    <name type="synonym">Thea sinensis</name>
    <dbReference type="NCBI Taxonomy" id="4442"/>
    <lineage>
        <taxon>Eukaryota</taxon>
        <taxon>Viridiplantae</taxon>
        <taxon>Streptophyta</taxon>
        <taxon>Embryophyta</taxon>
        <taxon>Tracheophyta</taxon>
        <taxon>Spermatophyta</taxon>
        <taxon>Magnoliopsida</taxon>
        <taxon>eudicotyledons</taxon>
        <taxon>Gunneridae</taxon>
        <taxon>Pentapetalae</taxon>
        <taxon>asterids</taxon>
        <taxon>Ericales</taxon>
        <taxon>Theaceae</taxon>
        <taxon>Camellia</taxon>
    </lineage>
</organism>
<gene>
    <name evidence="3" type="ORF">HYC85_013727</name>
</gene>
<dbReference type="AlphaFoldDB" id="A0A7J7H475"/>
<keyword evidence="2" id="KW-0472">Membrane</keyword>
<dbReference type="Proteomes" id="UP000593564">
    <property type="component" value="Unassembled WGS sequence"/>
</dbReference>
<comment type="caution">
    <text evidence="3">The sequence shown here is derived from an EMBL/GenBank/DDBJ whole genome shotgun (WGS) entry which is preliminary data.</text>
</comment>
<evidence type="ECO:0000256" key="2">
    <source>
        <dbReference type="SAM" id="Phobius"/>
    </source>
</evidence>
<feature type="region of interest" description="Disordered" evidence="1">
    <location>
        <begin position="1"/>
        <end position="27"/>
    </location>
</feature>
<keyword evidence="4" id="KW-1185">Reference proteome</keyword>
<dbReference type="EMBL" id="JACBKZ010000006">
    <property type="protein sequence ID" value="KAF5947770.1"/>
    <property type="molecule type" value="Genomic_DNA"/>
</dbReference>
<evidence type="ECO:0000256" key="1">
    <source>
        <dbReference type="SAM" id="MobiDB-lite"/>
    </source>
</evidence>
<evidence type="ECO:0000313" key="3">
    <source>
        <dbReference type="EMBL" id="KAF5947770.1"/>
    </source>
</evidence>